<keyword evidence="5 12" id="KW-0732">Signal</keyword>
<dbReference type="Pfam" id="PF00593">
    <property type="entry name" value="TonB_dep_Rec_b-barrel"/>
    <property type="match status" value="1"/>
</dbReference>
<keyword evidence="4 10" id="KW-0812">Transmembrane</keyword>
<keyword evidence="8 15" id="KW-0675">Receptor</keyword>
<dbReference type="SUPFAM" id="SSF56935">
    <property type="entry name" value="Porins"/>
    <property type="match status" value="1"/>
</dbReference>
<dbReference type="PROSITE" id="PS52016">
    <property type="entry name" value="TONB_DEPENDENT_REC_3"/>
    <property type="match status" value="1"/>
</dbReference>
<dbReference type="NCBIfam" id="TIGR04057">
    <property type="entry name" value="SusC_RagA_signa"/>
    <property type="match status" value="1"/>
</dbReference>
<evidence type="ECO:0000313" key="15">
    <source>
        <dbReference type="EMBL" id="UPZ15989.1"/>
    </source>
</evidence>
<dbReference type="Gene3D" id="2.170.130.10">
    <property type="entry name" value="TonB-dependent receptor, plug domain"/>
    <property type="match status" value="1"/>
</dbReference>
<comment type="similarity">
    <text evidence="10 11">Belongs to the TonB-dependent receptor family.</text>
</comment>
<evidence type="ECO:0000256" key="3">
    <source>
        <dbReference type="ARBA" id="ARBA00022452"/>
    </source>
</evidence>
<evidence type="ECO:0000259" key="13">
    <source>
        <dbReference type="Pfam" id="PF00593"/>
    </source>
</evidence>
<keyword evidence="2 10" id="KW-0813">Transport</keyword>
<evidence type="ECO:0000256" key="2">
    <source>
        <dbReference type="ARBA" id="ARBA00022448"/>
    </source>
</evidence>
<dbReference type="PANTHER" id="PTHR30069:SF29">
    <property type="entry name" value="HEMOGLOBIN AND HEMOGLOBIN-HAPTOGLOBIN-BINDING PROTEIN 1-RELATED"/>
    <property type="match status" value="1"/>
</dbReference>
<feature type="domain" description="TonB-dependent receptor-like beta-barrel" evidence="13">
    <location>
        <begin position="439"/>
        <end position="901"/>
    </location>
</feature>
<dbReference type="PANTHER" id="PTHR30069">
    <property type="entry name" value="TONB-DEPENDENT OUTER MEMBRANE RECEPTOR"/>
    <property type="match status" value="1"/>
</dbReference>
<gene>
    <name evidence="15" type="ORF">M0M44_01265</name>
</gene>
<keyword evidence="7 10" id="KW-0472">Membrane</keyword>
<evidence type="ECO:0000256" key="5">
    <source>
        <dbReference type="ARBA" id="ARBA00022729"/>
    </source>
</evidence>
<evidence type="ECO:0000256" key="7">
    <source>
        <dbReference type="ARBA" id="ARBA00023136"/>
    </source>
</evidence>
<evidence type="ECO:0000313" key="16">
    <source>
        <dbReference type="Proteomes" id="UP000829998"/>
    </source>
</evidence>
<dbReference type="InterPro" id="IPR023996">
    <property type="entry name" value="TonB-dep_OMP_SusC/RagA"/>
</dbReference>
<evidence type="ECO:0000256" key="6">
    <source>
        <dbReference type="ARBA" id="ARBA00023077"/>
    </source>
</evidence>
<feature type="domain" description="TonB-dependent receptor plug" evidence="14">
    <location>
        <begin position="115"/>
        <end position="222"/>
    </location>
</feature>
<dbReference type="Pfam" id="PF13715">
    <property type="entry name" value="CarbopepD_reg_2"/>
    <property type="match status" value="1"/>
</dbReference>
<evidence type="ECO:0000256" key="9">
    <source>
        <dbReference type="ARBA" id="ARBA00023237"/>
    </source>
</evidence>
<feature type="chain" id="PRO_5045228400" evidence="12">
    <location>
        <begin position="23"/>
        <end position="1056"/>
    </location>
</feature>
<protein>
    <submittedName>
        <fullName evidence="15">TonB-dependent receptor</fullName>
    </submittedName>
</protein>
<organism evidence="15 16">
    <name type="scientific">Flavobacterium humidisoli</name>
    <dbReference type="NCBI Taxonomy" id="2937442"/>
    <lineage>
        <taxon>Bacteria</taxon>
        <taxon>Pseudomonadati</taxon>
        <taxon>Bacteroidota</taxon>
        <taxon>Flavobacteriia</taxon>
        <taxon>Flavobacteriales</taxon>
        <taxon>Flavobacteriaceae</taxon>
        <taxon>Flavobacterium</taxon>
    </lineage>
</organism>
<name>A0ABY4LUT7_9FLAO</name>
<evidence type="ECO:0000256" key="8">
    <source>
        <dbReference type="ARBA" id="ARBA00023170"/>
    </source>
</evidence>
<dbReference type="RefSeq" id="WP_248728171.1">
    <property type="nucleotide sequence ID" value="NZ_CP096829.1"/>
</dbReference>
<evidence type="ECO:0000256" key="10">
    <source>
        <dbReference type="PROSITE-ProRule" id="PRU01360"/>
    </source>
</evidence>
<proteinExistence type="inferred from homology"/>
<dbReference type="InterPro" id="IPR012910">
    <property type="entry name" value="Plug_dom"/>
</dbReference>
<dbReference type="SUPFAM" id="SSF49464">
    <property type="entry name" value="Carboxypeptidase regulatory domain-like"/>
    <property type="match status" value="1"/>
</dbReference>
<evidence type="ECO:0000259" key="14">
    <source>
        <dbReference type="Pfam" id="PF07715"/>
    </source>
</evidence>
<feature type="signal peptide" evidence="12">
    <location>
        <begin position="1"/>
        <end position="22"/>
    </location>
</feature>
<accession>A0ABY4LUT7</accession>
<dbReference type="NCBIfam" id="TIGR04056">
    <property type="entry name" value="OMP_RagA_SusC"/>
    <property type="match status" value="1"/>
</dbReference>
<keyword evidence="16" id="KW-1185">Reference proteome</keyword>
<dbReference type="Gene3D" id="2.40.170.20">
    <property type="entry name" value="TonB-dependent receptor, beta-barrel domain"/>
    <property type="match status" value="1"/>
</dbReference>
<dbReference type="Pfam" id="PF07715">
    <property type="entry name" value="Plug"/>
    <property type="match status" value="1"/>
</dbReference>
<dbReference type="InterPro" id="IPR023997">
    <property type="entry name" value="TonB-dep_OMP_SusC/RagA_CS"/>
</dbReference>
<dbReference type="Gene3D" id="2.60.40.1120">
    <property type="entry name" value="Carboxypeptidase-like, regulatory domain"/>
    <property type="match status" value="1"/>
</dbReference>
<dbReference type="InterPro" id="IPR008969">
    <property type="entry name" value="CarboxyPept-like_regulatory"/>
</dbReference>
<evidence type="ECO:0000256" key="12">
    <source>
        <dbReference type="SAM" id="SignalP"/>
    </source>
</evidence>
<dbReference type="Proteomes" id="UP000829998">
    <property type="component" value="Chromosome"/>
</dbReference>
<dbReference type="InterPro" id="IPR037066">
    <property type="entry name" value="Plug_dom_sf"/>
</dbReference>
<dbReference type="InterPro" id="IPR039426">
    <property type="entry name" value="TonB-dep_rcpt-like"/>
</dbReference>
<keyword evidence="3 10" id="KW-1134">Transmembrane beta strand</keyword>
<dbReference type="EMBL" id="CP096829">
    <property type="protein sequence ID" value="UPZ15989.1"/>
    <property type="molecule type" value="Genomic_DNA"/>
</dbReference>
<evidence type="ECO:0000256" key="1">
    <source>
        <dbReference type="ARBA" id="ARBA00004571"/>
    </source>
</evidence>
<dbReference type="InterPro" id="IPR000531">
    <property type="entry name" value="Beta-barrel_TonB"/>
</dbReference>
<reference evidence="15 16" key="1">
    <citation type="submission" date="2022-04" db="EMBL/GenBank/DDBJ databases">
        <authorList>
            <person name="Ra J.-S."/>
            <person name="Kim S.-B."/>
        </authorList>
    </citation>
    <scope>NUCLEOTIDE SEQUENCE [LARGE SCALE GENOMIC DNA]</scope>
    <source>
        <strain evidence="15 16">MMS21-Er5</strain>
    </source>
</reference>
<evidence type="ECO:0000256" key="11">
    <source>
        <dbReference type="RuleBase" id="RU003357"/>
    </source>
</evidence>
<keyword evidence="6 11" id="KW-0798">TonB box</keyword>
<sequence>MKRRLKGFAILVFLLTAQLFFAQEKTISGIVSDGSGPIPGANVVVKGTSNGVQTDFDGKYKIKAKTGDVIMFSYMGMKDQSITVGNSSTVNVKMQDGGEQLEEVVVQVAYGKAKKSSYTGSATQIKSEQLENRPLTNALSVLEGSSSGVQIQSSAGQPGAAPEVRIRGFSSINGSNTPLYIVDGVPYAGDISSLNSSDIESLTVLKDASSTSLYGSKAANGVIIITTKTGKSSKDKFSLNMSTGMTSRSIKDYERVNAFDYYPLEWEAIRNSRPMANQSQIDAANAYASTRVPVVLVTNPFNVPANSIVGTDGKLNPNAQLLYPQDLNWEKQLERAGVRQNVDFSYQGKSEKSNYFASLGYLNEEGYIQKSGFERTTGRLNLVTSLKDWFKTGVNISGALTNSKLGTDGVENTSSFKNPFRTIRTMGPIYPVFDHTANGDYVFDDNGDRVYSTTRGAGASNGRNVVYETLHDTDVVKGLALSARTFFEITFFKDFKFTTNASIDKTYSNRTYSYNTLIGDGAPTGLIGKDDKILTGVTYNQLLNYSKKVGSHNFTALLGHESFDYERNWTTGTKTGQVAQEIIEFVNYATTTGLNSYTRNYATESYFSRVGYDYDDKYIFSASLRRDGSSKFAKNNRWGNFWSFGGAWVISKENFLKEKTWINDLKLRASIGEVGNDSHTISDTNDAGSQINGLNYYVSQNTYSLGYDNGTEGGVLIYAAGAPNLKWEVNTQKDIAVEFGLFKNRLKGSIEYYNRNTDGLIFAVPNPLSSGLDNRMENIGSMVNKGIEISLDGAIIKTNDFSWNLNVNASTINNKITKLPQGEIIDGTKKLSVGHSIYDYWLRDWYGVDPADGYALYVANPQFVNSGDSTIRVVNGVNVTTDQNKALYHYAGSAIPDLFGSFGNTFKYKGLQLDIVCTYQIGGQMYDTNYAVLMHTGNNYGSAFSTDILNRWQKPGDVTDVPRLDVNRNTQSSAASDRWLKGSDYLSLRQINLSYKMPKEFISKLEIDNASVYINGENLLLFTKRQGMDPTQTFNGTTQNRYIPSRVITLGLNLNF</sequence>
<dbReference type="InterPro" id="IPR036942">
    <property type="entry name" value="Beta-barrel_TonB_sf"/>
</dbReference>
<keyword evidence="9 10" id="KW-0998">Cell outer membrane</keyword>
<comment type="subcellular location">
    <subcellularLocation>
        <location evidence="1 10">Cell outer membrane</location>
        <topology evidence="1 10">Multi-pass membrane protein</topology>
    </subcellularLocation>
</comment>
<evidence type="ECO:0000256" key="4">
    <source>
        <dbReference type="ARBA" id="ARBA00022692"/>
    </source>
</evidence>